<dbReference type="InterPro" id="IPR023298">
    <property type="entry name" value="ATPase_P-typ_TM_dom_sf"/>
</dbReference>
<dbReference type="AlphaFoldDB" id="G3HDY2"/>
<evidence type="ECO:0000313" key="13">
    <source>
        <dbReference type="Proteomes" id="UP000001075"/>
    </source>
</evidence>
<dbReference type="GO" id="GO:0046872">
    <property type="term" value="F:metal ion binding"/>
    <property type="evidence" value="ECO:0007669"/>
    <property type="project" value="UniProtKB-KW"/>
</dbReference>
<dbReference type="InterPro" id="IPR032631">
    <property type="entry name" value="P-type_ATPase_N"/>
</dbReference>
<name>G3HDY2_CRIGR</name>
<dbReference type="InterPro" id="IPR018303">
    <property type="entry name" value="ATPase_P-typ_P_site"/>
</dbReference>
<dbReference type="FunFam" id="1.20.1110.10:FF:000006">
    <property type="entry name" value="Phospholipid-transporting ATPase"/>
    <property type="match status" value="1"/>
</dbReference>
<dbReference type="PROSITE" id="PS00154">
    <property type="entry name" value="ATPASE_E1_E2"/>
    <property type="match status" value="1"/>
</dbReference>
<feature type="transmembrane region" description="Helical" evidence="10">
    <location>
        <begin position="79"/>
        <end position="97"/>
    </location>
</feature>
<dbReference type="Gene3D" id="2.70.150.10">
    <property type="entry name" value="Calcium-transporting ATPase, cytoplasmic transduction domain A"/>
    <property type="match status" value="1"/>
</dbReference>
<feature type="transmembrane region" description="Helical" evidence="10">
    <location>
        <begin position="276"/>
        <end position="303"/>
    </location>
</feature>
<keyword evidence="7" id="KW-1278">Translocase</keyword>
<keyword evidence="4" id="KW-0547">Nucleotide-binding</keyword>
<dbReference type="SUPFAM" id="SSF56784">
    <property type="entry name" value="HAD-like"/>
    <property type="match status" value="1"/>
</dbReference>
<dbReference type="STRING" id="10029.G3HDY2"/>
<gene>
    <name evidence="12" type="ORF">I79_008751</name>
</gene>
<dbReference type="GO" id="GO:0005524">
    <property type="term" value="F:ATP binding"/>
    <property type="evidence" value="ECO:0007669"/>
    <property type="project" value="UniProtKB-KW"/>
</dbReference>
<evidence type="ECO:0000256" key="8">
    <source>
        <dbReference type="ARBA" id="ARBA00022989"/>
    </source>
</evidence>
<dbReference type="FunFam" id="2.70.150.10:FF:000089">
    <property type="entry name" value="Phospholipid-transporting ATPase"/>
    <property type="match status" value="1"/>
</dbReference>
<evidence type="ECO:0000259" key="11">
    <source>
        <dbReference type="Pfam" id="PF16209"/>
    </source>
</evidence>
<organism evidence="12 13">
    <name type="scientific">Cricetulus griseus</name>
    <name type="common">Chinese hamster</name>
    <name type="synonym">Cricetulus barabensis griseus</name>
    <dbReference type="NCBI Taxonomy" id="10029"/>
    <lineage>
        <taxon>Eukaryota</taxon>
        <taxon>Metazoa</taxon>
        <taxon>Chordata</taxon>
        <taxon>Craniata</taxon>
        <taxon>Vertebrata</taxon>
        <taxon>Euteleostomi</taxon>
        <taxon>Mammalia</taxon>
        <taxon>Eutheria</taxon>
        <taxon>Euarchontoglires</taxon>
        <taxon>Glires</taxon>
        <taxon>Rodentia</taxon>
        <taxon>Myomorpha</taxon>
        <taxon>Muroidea</taxon>
        <taxon>Cricetidae</taxon>
        <taxon>Cricetinae</taxon>
        <taxon>Cricetulus</taxon>
    </lineage>
</organism>
<dbReference type="InterPro" id="IPR023214">
    <property type="entry name" value="HAD_sf"/>
</dbReference>
<dbReference type="FunFam" id="3.40.50.1000:FF:000001">
    <property type="entry name" value="Phospholipid-transporting ATPase IC"/>
    <property type="match status" value="1"/>
</dbReference>
<dbReference type="GO" id="GO:0045332">
    <property type="term" value="P:phospholipid translocation"/>
    <property type="evidence" value="ECO:0007669"/>
    <property type="project" value="TreeGrafter"/>
</dbReference>
<feature type="domain" description="P-type ATPase N-terminal" evidence="11">
    <location>
        <begin position="27"/>
        <end position="84"/>
    </location>
</feature>
<dbReference type="InterPro" id="IPR023299">
    <property type="entry name" value="ATPase_P-typ_cyto_dom_N"/>
</dbReference>
<evidence type="ECO:0000256" key="9">
    <source>
        <dbReference type="ARBA" id="ARBA00023136"/>
    </source>
</evidence>
<evidence type="ECO:0000313" key="12">
    <source>
        <dbReference type="EMBL" id="EGW03063.1"/>
    </source>
</evidence>
<dbReference type="InParanoid" id="G3HDY2"/>
<comment type="subcellular location">
    <subcellularLocation>
        <location evidence="1">Endomembrane system</location>
        <topology evidence="1">Multi-pass membrane protein</topology>
    </subcellularLocation>
</comment>
<keyword evidence="9 10" id="KW-0472">Membrane</keyword>
<dbReference type="GO" id="GO:0140326">
    <property type="term" value="F:ATPase-coupled intramembrane lipid transporter activity"/>
    <property type="evidence" value="ECO:0007669"/>
    <property type="project" value="TreeGrafter"/>
</dbReference>
<dbReference type="PANTHER" id="PTHR24092:SF79">
    <property type="entry name" value="PHOSPHOLIPID-TRANSPORTING ATPASE VB"/>
    <property type="match status" value="1"/>
</dbReference>
<proteinExistence type="predicted"/>
<protein>
    <submittedName>
        <fullName evidence="12">Putative phospholipid-transporting ATPase VB</fullName>
    </submittedName>
</protein>
<dbReference type="Gene3D" id="1.20.1110.10">
    <property type="entry name" value="Calcium-transporting ATPase, transmembrane domain"/>
    <property type="match status" value="1"/>
</dbReference>
<dbReference type="GO" id="GO:0005886">
    <property type="term" value="C:plasma membrane"/>
    <property type="evidence" value="ECO:0007669"/>
    <property type="project" value="TreeGrafter"/>
</dbReference>
<evidence type="ECO:0000256" key="3">
    <source>
        <dbReference type="ARBA" id="ARBA00022723"/>
    </source>
</evidence>
<dbReference type="SUPFAM" id="SSF81653">
    <property type="entry name" value="Calcium ATPase, transduction domain A"/>
    <property type="match status" value="1"/>
</dbReference>
<dbReference type="InterPro" id="IPR001757">
    <property type="entry name" value="P_typ_ATPase"/>
</dbReference>
<dbReference type="Pfam" id="PF16209">
    <property type="entry name" value="PhoLip_ATPase_N"/>
    <property type="match status" value="1"/>
</dbReference>
<feature type="transmembrane region" description="Helical" evidence="10">
    <location>
        <begin position="231"/>
        <end position="256"/>
    </location>
</feature>
<reference evidence="13" key="1">
    <citation type="journal article" date="2011" name="Nat. Biotechnol.">
        <title>The genomic sequence of the Chinese hamster ovary (CHO)-K1 cell line.</title>
        <authorList>
            <person name="Xu X."/>
            <person name="Nagarajan H."/>
            <person name="Lewis N.E."/>
            <person name="Pan S."/>
            <person name="Cai Z."/>
            <person name="Liu X."/>
            <person name="Chen W."/>
            <person name="Xie M."/>
            <person name="Wang W."/>
            <person name="Hammond S."/>
            <person name="Andersen M.R."/>
            <person name="Neff N."/>
            <person name="Passarelli B."/>
            <person name="Koh W."/>
            <person name="Fan H.C."/>
            <person name="Wang J."/>
            <person name="Gui Y."/>
            <person name="Lee K.H."/>
            <person name="Betenbaugh M.J."/>
            <person name="Quake S.R."/>
            <person name="Famili I."/>
            <person name="Palsson B.O."/>
            <person name="Wang J."/>
        </authorList>
    </citation>
    <scope>NUCLEOTIDE SEQUENCE [LARGE SCALE GENOMIC DNA]</scope>
    <source>
        <strain evidence="13">CHO K1 cell line</strain>
    </source>
</reference>
<evidence type="ECO:0000256" key="6">
    <source>
        <dbReference type="ARBA" id="ARBA00022842"/>
    </source>
</evidence>
<keyword evidence="5" id="KW-0067">ATP-binding</keyword>
<dbReference type="SUPFAM" id="SSF81665">
    <property type="entry name" value="Calcium ATPase, transmembrane domain M"/>
    <property type="match status" value="1"/>
</dbReference>
<keyword evidence="8 10" id="KW-1133">Transmembrane helix</keyword>
<dbReference type="Gene3D" id="3.40.1110.10">
    <property type="entry name" value="Calcium-transporting ATPase, cytoplasmic domain N"/>
    <property type="match status" value="1"/>
</dbReference>
<dbReference type="GO" id="GO:0012505">
    <property type="term" value="C:endomembrane system"/>
    <property type="evidence" value="ECO:0007669"/>
    <property type="project" value="UniProtKB-SubCell"/>
</dbReference>
<evidence type="ECO:0000256" key="5">
    <source>
        <dbReference type="ARBA" id="ARBA00022840"/>
    </source>
</evidence>
<dbReference type="GO" id="GO:0016887">
    <property type="term" value="F:ATP hydrolysis activity"/>
    <property type="evidence" value="ECO:0007669"/>
    <property type="project" value="InterPro"/>
</dbReference>
<dbReference type="Proteomes" id="UP000001075">
    <property type="component" value="Unassembled WGS sequence"/>
</dbReference>
<evidence type="ECO:0000256" key="10">
    <source>
        <dbReference type="SAM" id="Phobius"/>
    </source>
</evidence>
<evidence type="ECO:0000256" key="4">
    <source>
        <dbReference type="ARBA" id="ARBA00022741"/>
    </source>
</evidence>
<dbReference type="Gene3D" id="3.40.50.1000">
    <property type="entry name" value="HAD superfamily/HAD-like"/>
    <property type="match status" value="1"/>
</dbReference>
<dbReference type="InterPro" id="IPR036412">
    <property type="entry name" value="HAD-like_sf"/>
</dbReference>
<dbReference type="PANTHER" id="PTHR24092">
    <property type="entry name" value="PROBABLE PHOSPHOLIPID-TRANSPORTING ATPASE"/>
    <property type="match status" value="1"/>
</dbReference>
<evidence type="ECO:0000256" key="2">
    <source>
        <dbReference type="ARBA" id="ARBA00022692"/>
    </source>
</evidence>
<evidence type="ECO:0000256" key="7">
    <source>
        <dbReference type="ARBA" id="ARBA00022967"/>
    </source>
</evidence>
<keyword evidence="2 10" id="KW-0812">Transmembrane</keyword>
<keyword evidence="3" id="KW-0479">Metal-binding</keyword>
<sequence>MGQQSYNPTEQRVVYPNNGMCHQDWKKVSRRYPGNSICTTKYTLLTFLPQNLFEQFHRWANLYFLFLVILNWIPSMEVFHREITMLPLAIVLFIIMVKDGIEDFKRYRFDREMNSASIQIYERIEQSYMQKRWQDVRVGDFVQMRCNEIVPADILLLFSSDPSGVCHLETANLDGETNLKQRRVVKGFSQQRTIRNTEVAAGIVIYAGHETKAMLNNSGPRYKRSKIERRINTDIFFCIGLLFLMCLIGAVGHSVWNGTFQEHPPFDVPDADGNFLPLALGGFYMFLTMIILLQVLIPISLYVSIELVKLGQVYLLHNDLDLYDEETDLSIQCRALNITEDLGQIQYIFSDKTGTLTENKMVFRRCTIVGSEYCHQENAKRLEMPKELDSDGEEWTQYQCLSFPPRWAQNSATMRSQGGAQPLKRSQSARVPIQSHFRQRSVGRWETSQPPVAFSSSIEKDVTPDKNLLSKVRDAALWLETSDTRPAKPSHSTTASIADFFLALTICNSVMVSTTTEPRKRVTTPPSSKALGTSLEKIQQLF</sequence>
<feature type="transmembrane region" description="Helical" evidence="10">
    <location>
        <begin position="56"/>
        <end position="73"/>
    </location>
</feature>
<evidence type="ECO:0000256" key="1">
    <source>
        <dbReference type="ARBA" id="ARBA00004127"/>
    </source>
</evidence>
<dbReference type="EMBL" id="JH000303">
    <property type="protein sequence ID" value="EGW03063.1"/>
    <property type="molecule type" value="Genomic_DNA"/>
</dbReference>
<keyword evidence="6" id="KW-0460">Magnesium</keyword>
<dbReference type="NCBIfam" id="TIGR01494">
    <property type="entry name" value="ATPase_P-type"/>
    <property type="match status" value="1"/>
</dbReference>
<accession>G3HDY2</accession>
<dbReference type="InterPro" id="IPR008250">
    <property type="entry name" value="ATPase_P-typ_transduc_dom_A_sf"/>
</dbReference>